<dbReference type="Proteomes" id="UP000003294">
    <property type="component" value="Unassembled WGS sequence"/>
</dbReference>
<dbReference type="AlphaFoldDB" id="D0W0A9"/>
<gene>
    <name evidence="1" type="ORF">NEICINOT_03074</name>
</gene>
<comment type="caution">
    <text evidence="1">The sequence shown here is derived from an EMBL/GenBank/DDBJ whole genome shotgun (WGS) entry which is preliminary data.</text>
</comment>
<reference evidence="1 2" key="1">
    <citation type="submission" date="2009-10" db="EMBL/GenBank/DDBJ databases">
        <authorList>
            <person name="Weinstock G."/>
            <person name="Sodergren E."/>
            <person name="Clifton S."/>
            <person name="Fulton L."/>
            <person name="Fulton B."/>
            <person name="Courtney L."/>
            <person name="Fronick C."/>
            <person name="Harrison M."/>
            <person name="Strong C."/>
            <person name="Farmer C."/>
            <person name="Delahaunty K."/>
            <person name="Markovic C."/>
            <person name="Hall O."/>
            <person name="Minx P."/>
            <person name="Tomlinson C."/>
            <person name="Mitreva M."/>
            <person name="Nelson J."/>
            <person name="Hou S."/>
            <person name="Wollam A."/>
            <person name="Pepin K.H."/>
            <person name="Johnson M."/>
            <person name="Bhonagiri V."/>
            <person name="Nash W.E."/>
            <person name="Warren W."/>
            <person name="Chinwalla A."/>
            <person name="Mardis E.R."/>
            <person name="Wilson R.K."/>
        </authorList>
    </citation>
    <scope>NUCLEOTIDE SEQUENCE [LARGE SCALE GENOMIC DNA]</scope>
    <source>
        <strain evidence="1 2">ATCC 14685</strain>
    </source>
</reference>
<dbReference type="EMBL" id="ACDY02000001">
    <property type="protein sequence ID" value="EEZ72641.1"/>
    <property type="molecule type" value="Genomic_DNA"/>
</dbReference>
<evidence type="ECO:0000313" key="1">
    <source>
        <dbReference type="EMBL" id="EEZ72641.1"/>
    </source>
</evidence>
<proteinExistence type="predicted"/>
<organism evidence="1 2">
    <name type="scientific">Neisseria cinerea ATCC 14685</name>
    <dbReference type="NCBI Taxonomy" id="546262"/>
    <lineage>
        <taxon>Bacteria</taxon>
        <taxon>Pseudomonadati</taxon>
        <taxon>Pseudomonadota</taxon>
        <taxon>Betaproteobacteria</taxon>
        <taxon>Neisseriales</taxon>
        <taxon>Neisseriaceae</taxon>
        <taxon>Neisseria</taxon>
    </lineage>
</organism>
<evidence type="ECO:0000313" key="2">
    <source>
        <dbReference type="Proteomes" id="UP000003294"/>
    </source>
</evidence>
<accession>D0W0A9</accession>
<protein>
    <submittedName>
        <fullName evidence="1">Uncharacterized protein</fullName>
    </submittedName>
</protein>
<sequence length="53" mass="5924">MQGQIHRYLQAVCRIFAFSNENGEGKVSRSSAKMSILCFSMIQGFQTEYSDAG</sequence>
<name>D0W0A9_NEICI</name>